<dbReference type="InParanoid" id="D1C721"/>
<dbReference type="InterPro" id="IPR045423">
    <property type="entry name" value="DUF6510"/>
</dbReference>
<sequence>MSAETLRLDGNAAAGLLGQLFAFDVTMARSTCAGCGQISPLGALLLYGGEMGAVLRCPACESVQMRVVQVRAGYVMEMQGVVHLEVPAVG</sequence>
<organism evidence="1 2">
    <name type="scientific">Sphaerobacter thermophilus (strain ATCC 49802 / DSM 20745 / KCCM 41009 / NCIMB 13125 / S 6022)</name>
    <dbReference type="NCBI Taxonomy" id="479434"/>
    <lineage>
        <taxon>Bacteria</taxon>
        <taxon>Pseudomonadati</taxon>
        <taxon>Thermomicrobiota</taxon>
        <taxon>Thermomicrobia</taxon>
        <taxon>Sphaerobacterales</taxon>
        <taxon>Sphaerobacterineae</taxon>
        <taxon>Sphaerobacteraceae</taxon>
        <taxon>Sphaerobacter</taxon>
    </lineage>
</organism>
<dbReference type="OrthoDB" id="165401at2"/>
<dbReference type="Proteomes" id="UP000002027">
    <property type="component" value="Chromosome 1"/>
</dbReference>
<evidence type="ECO:0000313" key="1">
    <source>
        <dbReference type="EMBL" id="ACZ37782.1"/>
    </source>
</evidence>
<dbReference type="AlphaFoldDB" id="D1C721"/>
<dbReference type="HOGENOM" id="CLU_166645_0_0_0"/>
<dbReference type="STRING" id="479434.Sthe_0343"/>
<dbReference type="RefSeq" id="WP_012870830.1">
    <property type="nucleotide sequence ID" value="NC_013523.1"/>
</dbReference>
<evidence type="ECO:0000313" key="2">
    <source>
        <dbReference type="Proteomes" id="UP000002027"/>
    </source>
</evidence>
<dbReference type="eggNOG" id="ENOG50335WF">
    <property type="taxonomic scope" value="Bacteria"/>
</dbReference>
<accession>D1C721</accession>
<dbReference type="EMBL" id="CP001823">
    <property type="protein sequence ID" value="ACZ37782.1"/>
    <property type="molecule type" value="Genomic_DNA"/>
</dbReference>
<dbReference type="KEGG" id="sti:Sthe_0343"/>
<keyword evidence="2" id="KW-1185">Reference proteome</keyword>
<reference evidence="1 2" key="2">
    <citation type="journal article" date="2010" name="Stand. Genomic Sci.">
        <title>Complete genome sequence of Desulfohalobium retbaense type strain (HR(100)).</title>
        <authorList>
            <person name="Spring S."/>
            <person name="Nolan M."/>
            <person name="Lapidus A."/>
            <person name="Glavina Del Rio T."/>
            <person name="Copeland A."/>
            <person name="Tice H."/>
            <person name="Cheng J.F."/>
            <person name="Lucas S."/>
            <person name="Land M."/>
            <person name="Chen F."/>
            <person name="Bruce D."/>
            <person name="Goodwin L."/>
            <person name="Pitluck S."/>
            <person name="Ivanova N."/>
            <person name="Mavromatis K."/>
            <person name="Mikhailova N."/>
            <person name="Pati A."/>
            <person name="Chen A."/>
            <person name="Palaniappan K."/>
            <person name="Hauser L."/>
            <person name="Chang Y.J."/>
            <person name="Jeffries C.D."/>
            <person name="Munk C."/>
            <person name="Kiss H."/>
            <person name="Chain P."/>
            <person name="Han C."/>
            <person name="Brettin T."/>
            <person name="Detter J.C."/>
            <person name="Schuler E."/>
            <person name="Goker M."/>
            <person name="Rohde M."/>
            <person name="Bristow J."/>
            <person name="Eisen J.A."/>
            <person name="Markowitz V."/>
            <person name="Hugenholtz P."/>
            <person name="Kyrpides N.C."/>
            <person name="Klenk H.P."/>
        </authorList>
    </citation>
    <scope>NUCLEOTIDE SEQUENCE [LARGE SCALE GENOMIC DNA]</scope>
    <source>
        <strain evidence="2">ATCC 49802 / DSM 20745 / S 6022</strain>
    </source>
</reference>
<protein>
    <submittedName>
        <fullName evidence="1">Uncharacterized protein</fullName>
    </submittedName>
</protein>
<gene>
    <name evidence="1" type="ordered locus">Sthe_0343</name>
</gene>
<dbReference type="Pfam" id="PF20120">
    <property type="entry name" value="DUF6510"/>
    <property type="match status" value="1"/>
</dbReference>
<proteinExistence type="predicted"/>
<reference evidence="2" key="1">
    <citation type="submission" date="2009-11" db="EMBL/GenBank/DDBJ databases">
        <title>The complete chromosome 1 of Sphaerobacter thermophilus DSM 20745.</title>
        <authorList>
            <person name="Lucas S."/>
            <person name="Copeland A."/>
            <person name="Lapidus A."/>
            <person name="Glavina del Rio T."/>
            <person name="Dalin E."/>
            <person name="Tice H."/>
            <person name="Bruce D."/>
            <person name="Goodwin L."/>
            <person name="Pitluck S."/>
            <person name="Kyrpides N."/>
            <person name="Mavromatis K."/>
            <person name="Ivanova N."/>
            <person name="Mikhailova N."/>
            <person name="LaButti K.M."/>
            <person name="Clum A."/>
            <person name="Sun H.I."/>
            <person name="Brettin T."/>
            <person name="Detter J.C."/>
            <person name="Han C."/>
            <person name="Larimer F."/>
            <person name="Land M."/>
            <person name="Hauser L."/>
            <person name="Markowitz V."/>
            <person name="Cheng J.F."/>
            <person name="Hugenholtz P."/>
            <person name="Woyke T."/>
            <person name="Wu D."/>
            <person name="Steenblock K."/>
            <person name="Schneider S."/>
            <person name="Pukall R."/>
            <person name="Goeker M."/>
            <person name="Klenk H.P."/>
            <person name="Eisen J.A."/>
        </authorList>
    </citation>
    <scope>NUCLEOTIDE SEQUENCE [LARGE SCALE GENOMIC DNA]</scope>
    <source>
        <strain evidence="2">ATCC 49802 / DSM 20745 / S 6022</strain>
    </source>
</reference>
<name>D1C721_SPHTD</name>